<dbReference type="GO" id="GO:0006808">
    <property type="term" value="P:regulation of nitrogen utilization"/>
    <property type="evidence" value="ECO:0007669"/>
    <property type="project" value="InterPro"/>
</dbReference>
<accession>A0A0A1VWD8</accession>
<sequence length="112" mass="12218">MAKPAKKLVIVTEKILLKKVAKIIEECGATGYTVMDTGGKGSRNVRSSGQPHVSETDTNVKFEILTPDRIMAQNIAKQVADQFFLNFAGMIYLCDAEVLYGQSFCGPEGCEI</sequence>
<dbReference type="AlphaFoldDB" id="A0A0A1VWD8"/>
<reference evidence="2" key="1">
    <citation type="journal article" date="2015" name="Genome">
        <title>Whole Genome Sequence of the Non-Microcystin-Producing Microcystis aeruginosa Strain NIES-44.</title>
        <authorList>
            <person name="Okano K."/>
            <person name="Miyata N."/>
            <person name="Ozaki Y."/>
        </authorList>
    </citation>
    <scope>NUCLEOTIDE SEQUENCE [LARGE SCALE GENOMIC DNA]</scope>
    <source>
        <strain evidence="2">NIES-44</strain>
    </source>
</reference>
<evidence type="ECO:0000313" key="1">
    <source>
        <dbReference type="EMBL" id="GAL93884.1"/>
    </source>
</evidence>
<dbReference type="InterPro" id="IPR002187">
    <property type="entry name" value="N-reg_PII"/>
</dbReference>
<evidence type="ECO:0000313" key="2">
    <source>
        <dbReference type="Proteomes" id="UP000030321"/>
    </source>
</evidence>
<organism evidence="1 2">
    <name type="scientific">Microcystis aeruginosa NIES-44</name>
    <dbReference type="NCBI Taxonomy" id="449439"/>
    <lineage>
        <taxon>Bacteria</taxon>
        <taxon>Bacillati</taxon>
        <taxon>Cyanobacteriota</taxon>
        <taxon>Cyanophyceae</taxon>
        <taxon>Oscillatoriophycideae</taxon>
        <taxon>Chroococcales</taxon>
        <taxon>Microcystaceae</taxon>
        <taxon>Microcystis</taxon>
    </lineage>
</organism>
<protein>
    <recommendedName>
        <fullName evidence="3">SbtB</fullName>
    </recommendedName>
</protein>
<dbReference type="InterPro" id="IPR011322">
    <property type="entry name" value="N-reg_PII-like_a/b"/>
</dbReference>
<dbReference type="InterPro" id="IPR015867">
    <property type="entry name" value="N-reg_PII/ATP_PRibTrfase_C"/>
</dbReference>
<dbReference type="RefSeq" id="WP_002801029.1">
    <property type="nucleotide sequence ID" value="NZ_BBPA01000049.1"/>
</dbReference>
<dbReference type="SUPFAM" id="SSF54913">
    <property type="entry name" value="GlnB-like"/>
    <property type="match status" value="1"/>
</dbReference>
<dbReference type="Gene3D" id="3.30.70.120">
    <property type="match status" value="1"/>
</dbReference>
<dbReference type="GO" id="GO:0030234">
    <property type="term" value="F:enzyme regulator activity"/>
    <property type="evidence" value="ECO:0007669"/>
    <property type="project" value="InterPro"/>
</dbReference>
<gene>
    <name evidence="1" type="ORF">N44_03636</name>
</gene>
<name>A0A0A1VWD8_MICAE</name>
<proteinExistence type="predicted"/>
<dbReference type="Proteomes" id="UP000030321">
    <property type="component" value="Unassembled WGS sequence"/>
</dbReference>
<dbReference type="EMBL" id="BBPA01000049">
    <property type="protein sequence ID" value="GAL93884.1"/>
    <property type="molecule type" value="Genomic_DNA"/>
</dbReference>
<comment type="caution">
    <text evidence="1">The sequence shown here is derived from an EMBL/GenBank/DDBJ whole genome shotgun (WGS) entry which is preliminary data.</text>
</comment>
<evidence type="ECO:0008006" key="3">
    <source>
        <dbReference type="Google" id="ProtNLM"/>
    </source>
</evidence>
<dbReference type="Pfam" id="PF00543">
    <property type="entry name" value="P-II"/>
    <property type="match status" value="1"/>
</dbReference>